<keyword evidence="10" id="KW-1185">Reference proteome</keyword>
<feature type="transmembrane region" description="Helical" evidence="8">
    <location>
        <begin position="138"/>
        <end position="159"/>
    </location>
</feature>
<comment type="caution">
    <text evidence="9">The sequence shown here is derived from an EMBL/GenBank/DDBJ whole genome shotgun (WGS) entry which is preliminary data.</text>
</comment>
<dbReference type="Proteomes" id="UP000245212">
    <property type="component" value="Unassembled WGS sequence"/>
</dbReference>
<evidence type="ECO:0000313" key="10">
    <source>
        <dbReference type="Proteomes" id="UP000245212"/>
    </source>
</evidence>
<reference evidence="10" key="1">
    <citation type="submission" date="2018-05" db="EMBL/GenBank/DDBJ databases">
        <authorList>
            <person name="Li Y."/>
        </authorList>
    </citation>
    <scope>NUCLEOTIDE SEQUENCE [LARGE SCALE GENOMIC DNA]</scope>
    <source>
        <strain evidence="10">3d-2-2</strain>
    </source>
</reference>
<organism evidence="9 10">
    <name type="scientific">Corticimicrobacter populi</name>
    <dbReference type="NCBI Taxonomy" id="2175229"/>
    <lineage>
        <taxon>Bacteria</taxon>
        <taxon>Pseudomonadati</taxon>
        <taxon>Pseudomonadota</taxon>
        <taxon>Betaproteobacteria</taxon>
        <taxon>Burkholderiales</taxon>
        <taxon>Alcaligenaceae</taxon>
        <taxon>Corticimicrobacter</taxon>
    </lineage>
</organism>
<dbReference type="GO" id="GO:1903785">
    <property type="term" value="P:L-valine transmembrane transport"/>
    <property type="evidence" value="ECO:0007669"/>
    <property type="project" value="TreeGrafter"/>
</dbReference>
<feature type="transmembrane region" description="Helical" evidence="8">
    <location>
        <begin position="165"/>
        <end position="182"/>
    </location>
</feature>
<comment type="subcellular location">
    <subcellularLocation>
        <location evidence="1">Cell membrane</location>
        <topology evidence="1">Multi-pass membrane protein</topology>
    </subcellularLocation>
</comment>
<evidence type="ECO:0000256" key="8">
    <source>
        <dbReference type="SAM" id="Phobius"/>
    </source>
</evidence>
<protein>
    <recommendedName>
        <fullName evidence="11">Branched-chain amino acid permease</fullName>
    </recommendedName>
</protein>
<proteinExistence type="inferred from homology"/>
<comment type="similarity">
    <text evidence="2">Belongs to the AzlC family.</text>
</comment>
<keyword evidence="5 8" id="KW-0812">Transmembrane</keyword>
<evidence type="ECO:0000313" key="9">
    <source>
        <dbReference type="EMBL" id="PWF21575.1"/>
    </source>
</evidence>
<accession>A0A2V1JWE8</accession>
<evidence type="ECO:0000256" key="2">
    <source>
        <dbReference type="ARBA" id="ARBA00010735"/>
    </source>
</evidence>
<feature type="transmembrane region" description="Helical" evidence="8">
    <location>
        <begin position="50"/>
        <end position="69"/>
    </location>
</feature>
<evidence type="ECO:0008006" key="11">
    <source>
        <dbReference type="Google" id="ProtNLM"/>
    </source>
</evidence>
<keyword evidence="7 8" id="KW-0472">Membrane</keyword>
<dbReference type="PANTHER" id="PTHR34979:SF1">
    <property type="entry name" value="INNER MEMBRANE PROTEIN YGAZ"/>
    <property type="match status" value="1"/>
</dbReference>
<dbReference type="RefSeq" id="WP_109062918.1">
    <property type="nucleotide sequence ID" value="NZ_QETA01000007.1"/>
</dbReference>
<feature type="transmembrane region" description="Helical" evidence="8">
    <location>
        <begin position="191"/>
        <end position="208"/>
    </location>
</feature>
<dbReference type="Pfam" id="PF03591">
    <property type="entry name" value="AzlC"/>
    <property type="match status" value="1"/>
</dbReference>
<dbReference type="AlphaFoldDB" id="A0A2V1JWE8"/>
<dbReference type="PANTHER" id="PTHR34979">
    <property type="entry name" value="INNER MEMBRANE PROTEIN YGAZ"/>
    <property type="match status" value="1"/>
</dbReference>
<evidence type="ECO:0000256" key="4">
    <source>
        <dbReference type="ARBA" id="ARBA00022475"/>
    </source>
</evidence>
<evidence type="ECO:0000256" key="3">
    <source>
        <dbReference type="ARBA" id="ARBA00022448"/>
    </source>
</evidence>
<evidence type="ECO:0000256" key="6">
    <source>
        <dbReference type="ARBA" id="ARBA00022989"/>
    </source>
</evidence>
<dbReference type="GO" id="GO:0005886">
    <property type="term" value="C:plasma membrane"/>
    <property type="evidence" value="ECO:0007669"/>
    <property type="project" value="UniProtKB-SubCell"/>
</dbReference>
<keyword evidence="4" id="KW-1003">Cell membrane</keyword>
<name>A0A2V1JWE8_9BURK</name>
<evidence type="ECO:0000256" key="7">
    <source>
        <dbReference type="ARBA" id="ARBA00023136"/>
    </source>
</evidence>
<keyword evidence="6 8" id="KW-1133">Transmembrane helix</keyword>
<feature type="transmembrane region" description="Helical" evidence="8">
    <location>
        <begin position="75"/>
        <end position="97"/>
    </location>
</feature>
<sequence>MSTPSPASAQHLQPSPWRQALTDSIPIAMAYVPIGFAFGLLAVETGLPAWYAVLMSVIVYTGALQFAALPMLAGGIGLGALALTTLLLNLRHLLYALPLLPVLSRKRATRLYSLAALTDETYSMLSAMPAERRGRMAFSINLTCQAWWVAGTALGALLGPQIGNQIPNLGFALPCLFVILAIEQYLLRRQWQPLVLGIVAFVLCRLLLPQEHVLISALLLSLIGLVCHDRLQQRHARTDAGASR</sequence>
<gene>
    <name evidence="9" type="ORF">DD235_15115</name>
</gene>
<evidence type="ECO:0000256" key="5">
    <source>
        <dbReference type="ARBA" id="ARBA00022692"/>
    </source>
</evidence>
<keyword evidence="3" id="KW-0813">Transport</keyword>
<feature type="transmembrane region" description="Helical" evidence="8">
    <location>
        <begin position="24"/>
        <end position="43"/>
    </location>
</feature>
<dbReference type="InterPro" id="IPR011606">
    <property type="entry name" value="Brnchd-chn_aa_trnsp_permease"/>
</dbReference>
<dbReference type="EMBL" id="QETA01000007">
    <property type="protein sequence ID" value="PWF21575.1"/>
    <property type="molecule type" value="Genomic_DNA"/>
</dbReference>
<evidence type="ECO:0000256" key="1">
    <source>
        <dbReference type="ARBA" id="ARBA00004651"/>
    </source>
</evidence>